<evidence type="ECO:0000259" key="1">
    <source>
        <dbReference type="Pfam" id="PF08241"/>
    </source>
</evidence>
<dbReference type="InterPro" id="IPR029063">
    <property type="entry name" value="SAM-dependent_MTases_sf"/>
</dbReference>
<dbReference type="InterPro" id="IPR013216">
    <property type="entry name" value="Methyltransf_11"/>
</dbReference>
<dbReference type="RefSeq" id="WP_284391499.1">
    <property type="nucleotide sequence ID" value="NZ_BSNK01000002.1"/>
</dbReference>
<reference evidence="2" key="2">
    <citation type="submission" date="2023-01" db="EMBL/GenBank/DDBJ databases">
        <title>Draft genome sequence of Algimonas ampicilliniresistens strain NBRC 108219.</title>
        <authorList>
            <person name="Sun Q."/>
            <person name="Mori K."/>
        </authorList>
    </citation>
    <scope>NUCLEOTIDE SEQUENCE</scope>
    <source>
        <strain evidence="2">NBRC 108219</strain>
    </source>
</reference>
<keyword evidence="3" id="KW-1185">Reference proteome</keyword>
<organism evidence="2 3">
    <name type="scientific">Algimonas ampicilliniresistens</name>
    <dbReference type="NCBI Taxonomy" id="1298735"/>
    <lineage>
        <taxon>Bacteria</taxon>
        <taxon>Pseudomonadati</taxon>
        <taxon>Pseudomonadota</taxon>
        <taxon>Alphaproteobacteria</taxon>
        <taxon>Maricaulales</taxon>
        <taxon>Robiginitomaculaceae</taxon>
        <taxon>Algimonas</taxon>
    </lineage>
</organism>
<comment type="caution">
    <text evidence="2">The sequence shown here is derived from an EMBL/GenBank/DDBJ whole genome shotgun (WGS) entry which is preliminary data.</text>
</comment>
<sequence length="502" mass="56407">MSSNNDTTEPDESGAAMKNDTDMDSELQAIRTQMSALPNQIVGPTLETVHTYLEPLHASIRHLEGLVADQLDSIRNVVFEESSSAVQTEVVSLLRPAQDALSRVESQINANQDSLRKSVFEETSRAVQVESTQANERSQQSFKTLSEKLAHTSETLPQTIFEKSSAAVQTEVGTIVQPLKQAVSGIEAHLLAFESASRPATFQEASRAVQIEASNLLEPIRLNLLQIAEQANNLAIALQSLAQLSRDNDVGLQFALIRQSGSGPNRLLDRKSHWRRLINRRPRALDLTTRNEKFDGLKKAYPDRYADWRECYDQGGEIYIESPKNNCAHWSERRAWAFQSYLRIHGRGNMLDIGCGPYGDPLYLRGIDRHWLTGLEPLTMQTETRFPVHMGFNEDIPFQDDAFDTVVNSTALDHCIDLPDAIAETARVTRSGGRFIAWYANVEGSKDPTGPYKGPIDQFHLFHIDESWFMPMMEQHFRVLDHVSAWAADGIQDVFAVFEPKK</sequence>
<dbReference type="Proteomes" id="UP001161391">
    <property type="component" value="Unassembled WGS sequence"/>
</dbReference>
<dbReference type="Pfam" id="PF08241">
    <property type="entry name" value="Methyltransf_11"/>
    <property type="match status" value="1"/>
</dbReference>
<evidence type="ECO:0000313" key="3">
    <source>
        <dbReference type="Proteomes" id="UP001161391"/>
    </source>
</evidence>
<dbReference type="Gene3D" id="3.40.50.150">
    <property type="entry name" value="Vaccinia Virus protein VP39"/>
    <property type="match status" value="1"/>
</dbReference>
<gene>
    <name evidence="2" type="ORF">GCM10007853_26010</name>
</gene>
<proteinExistence type="predicted"/>
<evidence type="ECO:0000313" key="2">
    <source>
        <dbReference type="EMBL" id="GLQ24727.1"/>
    </source>
</evidence>
<reference evidence="2" key="1">
    <citation type="journal article" date="2014" name="Int. J. Syst. Evol. Microbiol.">
        <title>Complete genome of a new Firmicutes species belonging to the dominant human colonic microbiota ('Ruminococcus bicirculans') reveals two chromosomes and a selective capacity to utilize plant glucans.</title>
        <authorList>
            <consortium name="NISC Comparative Sequencing Program"/>
            <person name="Wegmann U."/>
            <person name="Louis P."/>
            <person name="Goesmann A."/>
            <person name="Henrissat B."/>
            <person name="Duncan S.H."/>
            <person name="Flint H.J."/>
        </authorList>
    </citation>
    <scope>NUCLEOTIDE SEQUENCE</scope>
    <source>
        <strain evidence="2">NBRC 108219</strain>
    </source>
</reference>
<dbReference type="CDD" id="cd02440">
    <property type="entry name" value="AdoMet_MTases"/>
    <property type="match status" value="1"/>
</dbReference>
<dbReference type="SUPFAM" id="SSF53335">
    <property type="entry name" value="S-adenosyl-L-methionine-dependent methyltransferases"/>
    <property type="match status" value="1"/>
</dbReference>
<dbReference type="EMBL" id="BSNK01000002">
    <property type="protein sequence ID" value="GLQ24727.1"/>
    <property type="molecule type" value="Genomic_DNA"/>
</dbReference>
<feature type="domain" description="Methyltransferase type 11" evidence="1">
    <location>
        <begin position="352"/>
        <end position="436"/>
    </location>
</feature>
<name>A0ABQ5VE93_9PROT</name>
<accession>A0ABQ5VE93</accession>
<protein>
    <recommendedName>
        <fullName evidence="1">Methyltransferase type 11 domain-containing protein</fullName>
    </recommendedName>
</protein>